<accession>A0ABY5PN01</accession>
<evidence type="ECO:0000256" key="1">
    <source>
        <dbReference type="SAM" id="MobiDB-lite"/>
    </source>
</evidence>
<keyword evidence="3" id="KW-1185">Reference proteome</keyword>
<feature type="compositionally biased region" description="Basic residues" evidence="1">
    <location>
        <begin position="405"/>
        <end position="414"/>
    </location>
</feature>
<proteinExistence type="predicted"/>
<feature type="region of interest" description="Disordered" evidence="1">
    <location>
        <begin position="234"/>
        <end position="253"/>
    </location>
</feature>
<dbReference type="Proteomes" id="UP001058860">
    <property type="component" value="Chromosome"/>
</dbReference>
<reference evidence="3" key="1">
    <citation type="submission" date="2021-11" db="EMBL/GenBank/DDBJ databases">
        <title>Cultivation dependent microbiological survey of springs from the worlds oldest radium mine currently devoted to the extraction of radon-saturated water.</title>
        <authorList>
            <person name="Kapinusova G."/>
            <person name="Smrhova T."/>
            <person name="Strejcek M."/>
            <person name="Suman J."/>
            <person name="Jani K."/>
            <person name="Pajer P."/>
            <person name="Uhlik O."/>
        </authorList>
    </citation>
    <scope>NUCLEOTIDE SEQUENCE [LARGE SCALE GENOMIC DNA]</scope>
    <source>
        <strain evidence="3">J379</strain>
    </source>
</reference>
<feature type="region of interest" description="Disordered" evidence="1">
    <location>
        <begin position="370"/>
        <end position="414"/>
    </location>
</feature>
<protein>
    <recommendedName>
        <fullName evidence="4">Exo-alpha-sialidase</fullName>
    </recommendedName>
</protein>
<name>A0ABY5PN01_9ACTN</name>
<evidence type="ECO:0000313" key="3">
    <source>
        <dbReference type="Proteomes" id="UP001058860"/>
    </source>
</evidence>
<dbReference type="RefSeq" id="WP_353866412.1">
    <property type="nucleotide sequence ID" value="NZ_CP088295.1"/>
</dbReference>
<gene>
    <name evidence="2" type="ORF">LRS13_10795</name>
</gene>
<dbReference type="EMBL" id="CP088295">
    <property type="protein sequence ID" value="UUY05974.1"/>
    <property type="molecule type" value="Genomic_DNA"/>
</dbReference>
<sequence>MKTGAPKTGTSTRPARAPITLSSALSRPTPHVAVDDAGTAYIAWLEPTDATSATEGGVGFCRLPRGATACDNPAATRVLRPGKANYGPADDPAYNQDAGGGAYPLVVGDQLFILTSRSVTTYATPAGDSTLTTIAFVSTDAGNSFSTGVPVAGNMAMGTRPVAFGPDDNPLIGLLGGASTSLAGGDPSRFVALQGGTFATDGIDLPPAQSGALAALPGGGIALAYDTGSEVSVQRSPTSARPTNAGGFGPPQRVPGGRLSGLGFGPKGLLAVGVGGTSASLNERVVATPLDGGSPLALTPDSATAPRLATAGAGAGGALVASYTDVGDPTSANGLYVRRNTSGTTFTAPQRLTAATDGVHVPDIAAAPDGGGVAVWQSEDSGGQVRAAAFGPPGPPDRAGPPRLGARRRQHHRR</sequence>
<organism evidence="2 3">
    <name type="scientific">Svornostia abyssi</name>
    <dbReference type="NCBI Taxonomy" id="2898438"/>
    <lineage>
        <taxon>Bacteria</taxon>
        <taxon>Bacillati</taxon>
        <taxon>Actinomycetota</taxon>
        <taxon>Thermoleophilia</taxon>
        <taxon>Solirubrobacterales</taxon>
        <taxon>Baekduiaceae</taxon>
        <taxon>Svornostia</taxon>
    </lineage>
</organism>
<evidence type="ECO:0000313" key="2">
    <source>
        <dbReference type="EMBL" id="UUY05974.1"/>
    </source>
</evidence>
<evidence type="ECO:0008006" key="4">
    <source>
        <dbReference type="Google" id="ProtNLM"/>
    </source>
</evidence>